<dbReference type="InterPro" id="IPR011043">
    <property type="entry name" value="Gal_Oxase/kelch_b-propeller"/>
</dbReference>
<dbReference type="PANTHER" id="PTHR46647">
    <property type="entry name" value="RAB9 EFFECTOR PROTEIN WITH KELCH MOTIFS"/>
    <property type="match status" value="1"/>
</dbReference>
<proteinExistence type="predicted"/>
<organism evidence="3 4">
    <name type="scientific">Oldenlandia corymbosa var. corymbosa</name>
    <dbReference type="NCBI Taxonomy" id="529605"/>
    <lineage>
        <taxon>Eukaryota</taxon>
        <taxon>Viridiplantae</taxon>
        <taxon>Streptophyta</taxon>
        <taxon>Embryophyta</taxon>
        <taxon>Tracheophyta</taxon>
        <taxon>Spermatophyta</taxon>
        <taxon>Magnoliopsida</taxon>
        <taxon>eudicotyledons</taxon>
        <taxon>Gunneridae</taxon>
        <taxon>Pentapetalae</taxon>
        <taxon>asterids</taxon>
        <taxon>lamiids</taxon>
        <taxon>Gentianales</taxon>
        <taxon>Rubiaceae</taxon>
        <taxon>Rubioideae</taxon>
        <taxon>Spermacoceae</taxon>
        <taxon>Hedyotis-Oldenlandia complex</taxon>
        <taxon>Oldenlandia</taxon>
    </lineage>
</organism>
<evidence type="ECO:0000256" key="1">
    <source>
        <dbReference type="ARBA" id="ARBA00022441"/>
    </source>
</evidence>
<name>A0AAV1DX96_OLDCO</name>
<dbReference type="InterPro" id="IPR006652">
    <property type="entry name" value="Kelch_1"/>
</dbReference>
<evidence type="ECO:0000256" key="2">
    <source>
        <dbReference type="ARBA" id="ARBA00022737"/>
    </source>
</evidence>
<dbReference type="Pfam" id="PF24681">
    <property type="entry name" value="Kelch_KLHDC2_KLHL20_DRC7"/>
    <property type="match status" value="1"/>
</dbReference>
<keyword evidence="4" id="KW-1185">Reference proteome</keyword>
<gene>
    <name evidence="3" type="ORF">OLC1_LOCUS19056</name>
</gene>
<dbReference type="Pfam" id="PF01344">
    <property type="entry name" value="Kelch_1"/>
    <property type="match status" value="1"/>
</dbReference>
<sequence length="548" mass="60184">MRWEKLQIEGGGDGPGKRWGHTCNAIQGGKLLYVFGGYGKDNCQTNKVHVFDTVNRTWSEPEMKGVPPTPRDSHSCTTVGDNLFVFGGTDGRSPLGDLHILDTSSNTWISPSVRGDGPAPREGHSAALIGKRLFIFGGCGKYDGLEKYYDDVYILNTETFLWKRVVPSGGPPTKRDSHTCSSWKNKIIVVGGEDVSDYYLSDVHILDADTLLWCKLNTTGQLLPPRAGHTTVAFGKYLFVFGGFSDGQNLYDDIYVLDLESGAWTKVIPSGEGPSARFSMAGEVLHPTMGGVLVFMGGCNKNLEALADMYLLHTGITTDFEREERRMEKLSFRKQLRLKCQQESNPPSYHSGLSPIQTNSILQYSVANYLQPSQHALYSNEYQTRGGKKTFEAKVMKRFADGYTIETFIDGKPLRGLLFCNRRQNDKENVADSARKITAVDGTKVSGNEDDTEAMDLTKSSSEQNLEDVQMVDGDVPVEKTASASAEVQMPSVMETKNLESIDASLSLEGEASKFSVVLDVNLDSNGLINAPIASNDFPEDHVSMGKA</sequence>
<dbReference type="Gene3D" id="2.120.10.80">
    <property type="entry name" value="Kelch-type beta propeller"/>
    <property type="match status" value="2"/>
</dbReference>
<dbReference type="EMBL" id="OX459124">
    <property type="protein sequence ID" value="CAI9111736.1"/>
    <property type="molecule type" value="Genomic_DNA"/>
</dbReference>
<dbReference type="AlphaFoldDB" id="A0AAV1DX96"/>
<dbReference type="InterPro" id="IPR052124">
    <property type="entry name" value="Rab9_kelch_effector"/>
</dbReference>
<dbReference type="PANTHER" id="PTHR46647:SF1">
    <property type="entry name" value="RAB9 EFFECTOR PROTEIN WITH KELCH MOTIFS"/>
    <property type="match status" value="1"/>
</dbReference>
<keyword evidence="2" id="KW-0677">Repeat</keyword>
<dbReference type="Proteomes" id="UP001161247">
    <property type="component" value="Chromosome 7"/>
</dbReference>
<keyword evidence="1" id="KW-0880">Kelch repeat</keyword>
<reference evidence="3" key="1">
    <citation type="submission" date="2023-03" db="EMBL/GenBank/DDBJ databases">
        <authorList>
            <person name="Julca I."/>
        </authorList>
    </citation>
    <scope>NUCLEOTIDE SEQUENCE</scope>
</reference>
<dbReference type="SMART" id="SM00612">
    <property type="entry name" value="Kelch"/>
    <property type="match status" value="4"/>
</dbReference>
<evidence type="ECO:0000313" key="3">
    <source>
        <dbReference type="EMBL" id="CAI9111736.1"/>
    </source>
</evidence>
<dbReference type="InterPro" id="IPR015915">
    <property type="entry name" value="Kelch-typ_b-propeller"/>
</dbReference>
<protein>
    <submittedName>
        <fullName evidence="3">OLC1v1012034C4</fullName>
    </submittedName>
</protein>
<evidence type="ECO:0000313" key="4">
    <source>
        <dbReference type="Proteomes" id="UP001161247"/>
    </source>
</evidence>
<dbReference type="SUPFAM" id="SSF50965">
    <property type="entry name" value="Galactose oxidase, central domain"/>
    <property type="match status" value="1"/>
</dbReference>
<accession>A0AAV1DX96</accession>